<name>A0A371NNZ0_9MICO</name>
<evidence type="ECO:0000313" key="5">
    <source>
        <dbReference type="Proteomes" id="UP000262172"/>
    </source>
</evidence>
<dbReference type="Pfam" id="PF16347">
    <property type="entry name" value="SGSH_C"/>
    <property type="match status" value="1"/>
</dbReference>
<gene>
    <name evidence="4" type="ORF">DY023_16360</name>
</gene>
<dbReference type="Proteomes" id="UP000262172">
    <property type="component" value="Unassembled WGS sequence"/>
</dbReference>
<evidence type="ECO:0000256" key="2">
    <source>
        <dbReference type="ARBA" id="ARBA00022801"/>
    </source>
</evidence>
<dbReference type="InterPro" id="IPR032506">
    <property type="entry name" value="SGSH_C"/>
</dbReference>
<dbReference type="CDD" id="cd16031">
    <property type="entry name" value="G6S_like"/>
    <property type="match status" value="1"/>
</dbReference>
<evidence type="ECO:0000256" key="1">
    <source>
        <dbReference type="ARBA" id="ARBA00008779"/>
    </source>
</evidence>
<organism evidence="4 5">
    <name type="scientific">Microbacterium bovistercoris</name>
    <dbReference type="NCBI Taxonomy" id="2293570"/>
    <lineage>
        <taxon>Bacteria</taxon>
        <taxon>Bacillati</taxon>
        <taxon>Actinomycetota</taxon>
        <taxon>Actinomycetes</taxon>
        <taxon>Micrococcales</taxon>
        <taxon>Microbacteriaceae</taxon>
        <taxon>Microbacterium</taxon>
    </lineage>
</organism>
<protein>
    <submittedName>
        <fullName evidence="4">DUF4976 domain-containing protein</fullName>
    </submittedName>
</protein>
<dbReference type="OrthoDB" id="9777306at2"/>
<keyword evidence="5" id="KW-1185">Reference proteome</keyword>
<dbReference type="AlphaFoldDB" id="A0A371NNZ0"/>
<keyword evidence="2" id="KW-0378">Hydrolase</keyword>
<proteinExistence type="inferred from homology"/>
<dbReference type="PANTHER" id="PTHR43108:SF6">
    <property type="entry name" value="N-SULPHOGLUCOSAMINE SULPHOHYDROLASE"/>
    <property type="match status" value="1"/>
</dbReference>
<comment type="similarity">
    <text evidence="1">Belongs to the sulfatase family.</text>
</comment>
<dbReference type="InterPro" id="IPR024607">
    <property type="entry name" value="Sulfatase_CS"/>
</dbReference>
<dbReference type="GO" id="GO:0016787">
    <property type="term" value="F:hydrolase activity"/>
    <property type="evidence" value="ECO:0007669"/>
    <property type="project" value="UniProtKB-KW"/>
</dbReference>
<dbReference type="RefSeq" id="WP_116243415.1">
    <property type="nucleotide sequence ID" value="NZ_QUAB01000048.1"/>
</dbReference>
<evidence type="ECO:0000313" key="4">
    <source>
        <dbReference type="EMBL" id="REJ03894.1"/>
    </source>
</evidence>
<dbReference type="PROSITE" id="PS00523">
    <property type="entry name" value="SULFATASE_1"/>
    <property type="match status" value="1"/>
</dbReference>
<accession>A0A371NNZ0</accession>
<feature type="domain" description="N-sulphoglucosamine sulphohydrolase C-terminal" evidence="3">
    <location>
        <begin position="292"/>
        <end position="456"/>
    </location>
</feature>
<dbReference type="EMBL" id="QUAB01000048">
    <property type="protein sequence ID" value="REJ03894.1"/>
    <property type="molecule type" value="Genomic_DNA"/>
</dbReference>
<sequence>MTGDRRPNFVFVLTDDHAPNAISAYGSVVNSTPGIDAVADAGMRFDRALVENSLCTPSRATILTGTYSHTSTVTTLATHLTNDHETFITALQAAGYRTAMFGKWHLGHGEGYDPAGFDHWEVLPDQGEYFDPELITAEGRVRHEGYVTDILTEHALAWMAEQGDEPYCVLVWHKAPHRSWLYHPRHAELFTDPIPLPPTFDDDYSGRGTPAHSATMRIADHLYDIDLKQDPPAELAYEERAVWKYQRYMQDYLRCVAAVDESVQALTSFVAESDHADDTVTIYASDQGFYLGEHGWFDKRFMYEESLRMPLILSYPARVPAGQASENLVSNVDIAQTILDFAGVEAPAGMQGTSLAPMLTGEDPAPVRDAHYYRFYEHDDHMHHVWAHYGIRTDRYKLIYFYADGMELPNTGNLTFPPEWELFDLENDPHELHSVHLDPAYADVRRELTLKLWDLQLELGDTPHPRQPAPEGRTR</sequence>
<evidence type="ECO:0000259" key="3">
    <source>
        <dbReference type="Pfam" id="PF16347"/>
    </source>
</evidence>
<dbReference type="PANTHER" id="PTHR43108">
    <property type="entry name" value="N-ACETYLGLUCOSAMINE-6-SULFATASE FAMILY MEMBER"/>
    <property type="match status" value="1"/>
</dbReference>
<comment type="caution">
    <text evidence="4">The sequence shown here is derived from an EMBL/GenBank/DDBJ whole genome shotgun (WGS) entry which is preliminary data.</text>
</comment>
<dbReference type="Gene3D" id="3.40.720.10">
    <property type="entry name" value="Alkaline Phosphatase, subunit A"/>
    <property type="match status" value="1"/>
</dbReference>
<reference evidence="4 5" key="1">
    <citation type="submission" date="2018-08" db="EMBL/GenBank/DDBJ databases">
        <title>Isolation, diversity and antifungal activity of Actinobacteria from cow dung.</title>
        <authorList>
            <person name="Ling L."/>
        </authorList>
    </citation>
    <scope>NUCLEOTIDE SEQUENCE [LARGE SCALE GENOMIC DNA]</scope>
    <source>
        <strain evidence="4 5">NEAU-LLE</strain>
    </source>
</reference>
<dbReference type="SUPFAM" id="SSF53649">
    <property type="entry name" value="Alkaline phosphatase-like"/>
    <property type="match status" value="1"/>
</dbReference>
<dbReference type="InterPro" id="IPR017850">
    <property type="entry name" value="Alkaline_phosphatase_core_sf"/>
</dbReference>